<proteinExistence type="predicted"/>
<evidence type="ECO:0000313" key="1">
    <source>
        <dbReference type="EMBL" id="KAJ7036745.1"/>
    </source>
</evidence>
<comment type="caution">
    <text evidence="1">The sequence shown here is derived from an EMBL/GenBank/DDBJ whole genome shotgun (WGS) entry which is preliminary data.</text>
</comment>
<name>A0AAD6T1F5_9AGAR</name>
<accession>A0AAD6T1F5</accession>
<sequence length="1523" mass="170914">MPPFPLRERLEFDRGHSMKHFLANAYHGIDFIATRDRSAVGGSRWSFKRCDQDDIAVTFVPYRLPLRPFFTNVFGQLDFKQHMDSSTISSSWLSMKSGAITYQPKDGSFYLSVPSAVWKDRAVRGEIFEADVSFSRFQREGQGGTTQNYSLRVHDIWRLSEHDLPMNDTAYECDLNPGLGMNSAYLDRYVHSGSDSLAFVKYPEHLVPTRDRASADGARYTFKDARLADTDPFQDPSVIWPTATARGRQKKFQCHLFGEISKVVELERQNSVAVELRCPVGITCAAGDLFREQLRVLRHLVDEDCQDATGTCAASWFGLDTDVQEGHSLSDTFWVYCVPDRAKKYSDLVLTLKAGLSIDLDVGFQRFDMASDDDVSLKLDDFVDSTQPTLSRCLLHKDFAPTRDRSDGKFDVFTYKFLETEVEATAYTRGELEPLWMTAFGEVESAERGSSAYIKFRCPKNVKCSVKQVYKQQIARLSDLLSEENSELGGGVVSSWFKDDATPEDDCFYISVDDIDPPEWYCEALSPGDLLVAWVGIQRKDCPRPTGDLGREYKLNALYFESVLANTVDGAAAEYKPLNANLTLTIMLARMLANGPATVALAEYDKDFVAIRQASIDGGSLFAFKAMPERDQGDDYGTKASLRTYVGSVFGEVANIYTVSDGLCILQFKLPSNATCALTELWDKQWGVLGSILSQDEAFTCGNVGSSFFDYSAVFPSMFPAPGSFYVRAQWSHGMRRRLTSNKFVIARVAFLRFHNDGDGGGHGKGGIITWSCAGSRRNESVTSLPGDPPIHATTMSEWTAGFAPVRGPHFIAFPSTSMLRKIRDDPAGSLALAKYQEDFVAVRRQSEGKECVFSFQDCRDMLLNPDSDRRWAQPRHSSLAYGEIKKVYRMREEGKFCILLTCPTNGTCDAMDMFQKQLRSLKKILDMDKLEMVPVFILLLRIVARSDAEYSQGTSWCRGLTAFRRTRACASGRVLLCADTPWEANEYEDMFFRNDPVGKLLECRLWIKRSQASVGEVIEKAYEINVFASTLHREDCGCVPEKGANYVCDMPEGSTCRMALGAVEYGVDFAAIREGSYPGGSEFYFAEDERLSTMSDIQGGLGLRINIVVGEIEKISGVATCSLGPACDVLCVKIKPPSNSNCEGYGAYFMQLEQLRKILNVDFDNGATRPVGVSWFDASREFEGWGPQKDCFYVRIILVSRAVTYFPQVFVRDTMDDRTDRLVSLQPGTCVAFCGTMSRLDEEMDNTRNYFIWALEFLPGEFPRPCEAGVCGLTMTKATRPSNEPRLILPSPPFTMPPLLGKIRTMGRGALAFALYEKDFFATRDSSCGDHEFHTFKGLDEWWDAGERRKESPRFSPFLFGEIRDVYEVLTRLGGRPDWNITGMPQICDLQRTRDIYETDLIFGEHFEQGQPGEVVSSWFDGVLAGNGPIETIQVSCYAPSPKHMELLRDHYMTADCRGQLLSCTAMLDRSNCLLDGEIKKAYEMWAVRLDIQKPEALARVSSEYTCDFYPDGTCSFCVEGR</sequence>
<protein>
    <submittedName>
        <fullName evidence="1">Uncharacterized protein</fullName>
    </submittedName>
</protein>
<keyword evidence="2" id="KW-1185">Reference proteome</keyword>
<organism evidence="1 2">
    <name type="scientific">Mycena alexandri</name>
    <dbReference type="NCBI Taxonomy" id="1745969"/>
    <lineage>
        <taxon>Eukaryota</taxon>
        <taxon>Fungi</taxon>
        <taxon>Dikarya</taxon>
        <taxon>Basidiomycota</taxon>
        <taxon>Agaricomycotina</taxon>
        <taxon>Agaricomycetes</taxon>
        <taxon>Agaricomycetidae</taxon>
        <taxon>Agaricales</taxon>
        <taxon>Marasmiineae</taxon>
        <taxon>Mycenaceae</taxon>
        <taxon>Mycena</taxon>
    </lineage>
</organism>
<evidence type="ECO:0000313" key="2">
    <source>
        <dbReference type="Proteomes" id="UP001218188"/>
    </source>
</evidence>
<dbReference type="Proteomes" id="UP001218188">
    <property type="component" value="Unassembled WGS sequence"/>
</dbReference>
<dbReference type="EMBL" id="JARJCM010000041">
    <property type="protein sequence ID" value="KAJ7036745.1"/>
    <property type="molecule type" value="Genomic_DNA"/>
</dbReference>
<reference evidence="1" key="1">
    <citation type="submission" date="2023-03" db="EMBL/GenBank/DDBJ databases">
        <title>Massive genome expansion in bonnet fungi (Mycena s.s.) driven by repeated elements and novel gene families across ecological guilds.</title>
        <authorList>
            <consortium name="Lawrence Berkeley National Laboratory"/>
            <person name="Harder C.B."/>
            <person name="Miyauchi S."/>
            <person name="Viragh M."/>
            <person name="Kuo A."/>
            <person name="Thoen E."/>
            <person name="Andreopoulos B."/>
            <person name="Lu D."/>
            <person name="Skrede I."/>
            <person name="Drula E."/>
            <person name="Henrissat B."/>
            <person name="Morin E."/>
            <person name="Kohler A."/>
            <person name="Barry K."/>
            <person name="LaButti K."/>
            <person name="Morin E."/>
            <person name="Salamov A."/>
            <person name="Lipzen A."/>
            <person name="Mereny Z."/>
            <person name="Hegedus B."/>
            <person name="Baldrian P."/>
            <person name="Stursova M."/>
            <person name="Weitz H."/>
            <person name="Taylor A."/>
            <person name="Grigoriev I.V."/>
            <person name="Nagy L.G."/>
            <person name="Martin F."/>
            <person name="Kauserud H."/>
        </authorList>
    </citation>
    <scope>NUCLEOTIDE SEQUENCE</scope>
    <source>
        <strain evidence="1">CBHHK200</strain>
    </source>
</reference>
<gene>
    <name evidence="1" type="ORF">C8F04DRAFT_1181091</name>
</gene>